<keyword evidence="3" id="KW-0378">Hydrolase</keyword>
<evidence type="ECO:0000256" key="5">
    <source>
        <dbReference type="SAM" id="Phobius"/>
    </source>
</evidence>
<organism evidence="7 8">
    <name type="scientific">Metallibacterium scheffleri</name>
    <dbReference type="NCBI Taxonomy" id="993689"/>
    <lineage>
        <taxon>Bacteria</taxon>
        <taxon>Pseudomonadati</taxon>
        <taxon>Pseudomonadota</taxon>
        <taxon>Gammaproteobacteria</taxon>
        <taxon>Lysobacterales</taxon>
        <taxon>Rhodanobacteraceae</taxon>
        <taxon>Metallibacterium</taxon>
    </lineage>
</organism>
<dbReference type="CDD" id="cd07023">
    <property type="entry name" value="S49_Sppa_N_C"/>
    <property type="match status" value="1"/>
</dbReference>
<feature type="domain" description="Peptidase S49" evidence="6">
    <location>
        <begin position="154"/>
        <end position="294"/>
    </location>
</feature>
<dbReference type="SUPFAM" id="SSF52096">
    <property type="entry name" value="ClpP/crotonase"/>
    <property type="match status" value="1"/>
</dbReference>
<dbReference type="InterPro" id="IPR029045">
    <property type="entry name" value="ClpP/crotonase-like_dom_sf"/>
</dbReference>
<comment type="similarity">
    <text evidence="1">Belongs to the peptidase S49 family.</text>
</comment>
<name>A0A4S3KRC9_9GAMM</name>
<evidence type="ECO:0000313" key="7">
    <source>
        <dbReference type="EMBL" id="THD11633.1"/>
    </source>
</evidence>
<keyword evidence="5" id="KW-0812">Transmembrane</keyword>
<evidence type="ECO:0000313" key="8">
    <source>
        <dbReference type="Proteomes" id="UP000307749"/>
    </source>
</evidence>
<comment type="caution">
    <text evidence="7">The sequence shown here is derived from an EMBL/GenBank/DDBJ whole genome shotgun (WGS) entry which is preliminary data.</text>
</comment>
<gene>
    <name evidence="7" type="ORF">B1806_02545</name>
</gene>
<dbReference type="Proteomes" id="UP000307749">
    <property type="component" value="Unassembled WGS sequence"/>
</dbReference>
<evidence type="ECO:0000256" key="1">
    <source>
        <dbReference type="ARBA" id="ARBA00008683"/>
    </source>
</evidence>
<dbReference type="Gene3D" id="3.90.226.10">
    <property type="entry name" value="2-enoyl-CoA Hydratase, Chain A, domain 1"/>
    <property type="match status" value="1"/>
</dbReference>
<feature type="transmembrane region" description="Helical" evidence="5">
    <location>
        <begin position="50"/>
        <end position="68"/>
    </location>
</feature>
<dbReference type="GO" id="GO:0006508">
    <property type="term" value="P:proteolysis"/>
    <property type="evidence" value="ECO:0007669"/>
    <property type="project" value="UniProtKB-KW"/>
</dbReference>
<dbReference type="AlphaFoldDB" id="A0A4S3KRC9"/>
<dbReference type="PANTHER" id="PTHR42987">
    <property type="entry name" value="PEPTIDASE S49"/>
    <property type="match status" value="1"/>
</dbReference>
<dbReference type="GO" id="GO:0008236">
    <property type="term" value="F:serine-type peptidase activity"/>
    <property type="evidence" value="ECO:0007669"/>
    <property type="project" value="UniProtKB-KW"/>
</dbReference>
<keyword evidence="4" id="KW-0720">Serine protease</keyword>
<dbReference type="EMBL" id="MWQO01000008">
    <property type="protein sequence ID" value="THD11633.1"/>
    <property type="molecule type" value="Genomic_DNA"/>
</dbReference>
<keyword evidence="5" id="KW-0472">Membrane</keyword>
<dbReference type="RefSeq" id="WP_081130375.1">
    <property type="nucleotide sequence ID" value="NZ_LDOS01000005.1"/>
</dbReference>
<dbReference type="Pfam" id="PF01343">
    <property type="entry name" value="Peptidase_S49"/>
    <property type="match status" value="1"/>
</dbReference>
<accession>A0A4S3KRC9</accession>
<keyword evidence="2" id="KW-0645">Protease</keyword>
<proteinExistence type="inferred from homology"/>
<evidence type="ECO:0000259" key="6">
    <source>
        <dbReference type="Pfam" id="PF01343"/>
    </source>
</evidence>
<evidence type="ECO:0000256" key="3">
    <source>
        <dbReference type="ARBA" id="ARBA00022801"/>
    </source>
</evidence>
<dbReference type="PANTHER" id="PTHR42987:SF8">
    <property type="entry name" value="PROTEINASE"/>
    <property type="match status" value="1"/>
</dbReference>
<dbReference type="InterPro" id="IPR002142">
    <property type="entry name" value="Peptidase_S49"/>
</dbReference>
<keyword evidence="5" id="KW-1133">Transmembrane helix</keyword>
<dbReference type="OrthoDB" id="9764363at2"/>
<protein>
    <recommendedName>
        <fullName evidence="6">Peptidase S49 domain-containing protein</fullName>
    </recommendedName>
</protein>
<reference evidence="7 8" key="1">
    <citation type="submission" date="2017-02" db="EMBL/GenBank/DDBJ databases">
        <title>Whole genome sequencing of Metallibacterium scheffleri DSM 24874 (T).</title>
        <authorList>
            <person name="Kumar S."/>
            <person name="Patil P."/>
            <person name="Patil P.B."/>
        </authorList>
    </citation>
    <scope>NUCLEOTIDE SEQUENCE [LARGE SCALE GENOMIC DNA]</scope>
    <source>
        <strain evidence="7 8">DSM 24874</strain>
    </source>
</reference>
<dbReference type="Gene3D" id="6.20.330.10">
    <property type="match status" value="1"/>
</dbReference>
<dbReference type="STRING" id="993689.GCA_002077135_00345"/>
<evidence type="ECO:0000256" key="4">
    <source>
        <dbReference type="ARBA" id="ARBA00022825"/>
    </source>
</evidence>
<sequence>MNQHEQEPKQPGHDRLAEVLERLEPSLSKALDIIAHEHRSAGRWALIKRAAIAVFALLVFFVWIFFYGKVLGFHPEPIKPTVAVVDIDGAIGGAHQANAHNLVPEIDQLCGEHEVKALIVHINSPGGSPTDAERIGAALQRCRKMPGSHSRNQKPQTRPVIAVIDGLGASAAYLIAIHAQKIYASPESMVGSIGIIIEGFKFNKLLSKVGVDNYTYASGPIKAALSPWQPDTPAQKAFIAKLDHQAFEVFKISVIKHRPHLVLSTPGLWSGRVWMAGQAKKLGLIDGVGILENIEHEQFPKLQVHTYQPQLNVRNLLSMSTWIHALRAEAQEHVVALR</sequence>
<dbReference type="InterPro" id="IPR047272">
    <property type="entry name" value="S49_SppA_C"/>
</dbReference>
<keyword evidence="8" id="KW-1185">Reference proteome</keyword>
<evidence type="ECO:0000256" key="2">
    <source>
        <dbReference type="ARBA" id="ARBA00022670"/>
    </source>
</evidence>